<evidence type="ECO:0000259" key="8">
    <source>
        <dbReference type="PROSITE" id="PS50928"/>
    </source>
</evidence>
<feature type="transmembrane region" description="Helical" evidence="7">
    <location>
        <begin position="217"/>
        <end position="234"/>
    </location>
</feature>
<feature type="transmembrane region" description="Helical" evidence="7">
    <location>
        <begin position="74"/>
        <end position="100"/>
    </location>
</feature>
<evidence type="ECO:0000313" key="10">
    <source>
        <dbReference type="Proteomes" id="UP000723714"/>
    </source>
</evidence>
<dbReference type="PROSITE" id="PS50928">
    <property type="entry name" value="ABC_TM1"/>
    <property type="match status" value="1"/>
</dbReference>
<dbReference type="Proteomes" id="UP000723714">
    <property type="component" value="Unassembled WGS sequence"/>
</dbReference>
<gene>
    <name evidence="9" type="ORF">HGO97_005025</name>
</gene>
<comment type="caution">
    <text evidence="9">The sequence shown here is derived from an EMBL/GenBank/DDBJ whole genome shotgun (WGS) entry which is preliminary data.</text>
</comment>
<name>A0ABS6D0R0_9FIRM</name>
<dbReference type="PANTHER" id="PTHR43227">
    <property type="entry name" value="BLL4140 PROTEIN"/>
    <property type="match status" value="1"/>
</dbReference>
<organism evidence="9 10">
    <name type="scientific">Faecalicatena faecalis</name>
    <dbReference type="NCBI Taxonomy" id="2726362"/>
    <lineage>
        <taxon>Bacteria</taxon>
        <taxon>Bacillati</taxon>
        <taxon>Bacillota</taxon>
        <taxon>Clostridia</taxon>
        <taxon>Lachnospirales</taxon>
        <taxon>Lachnospiraceae</taxon>
        <taxon>Faecalicatena</taxon>
    </lineage>
</organism>
<dbReference type="PANTHER" id="PTHR43227:SF7">
    <property type="entry name" value="ARABINOOLIGOSACCHARIDES TRANSPORT SYSTEM PERMEASE PROTEIN ARAP"/>
    <property type="match status" value="1"/>
</dbReference>
<keyword evidence="2 7" id="KW-0813">Transport</keyword>
<keyword evidence="6 7" id="KW-0472">Membrane</keyword>
<protein>
    <submittedName>
        <fullName evidence="9">Sugar ABC transporter permease</fullName>
    </submittedName>
</protein>
<evidence type="ECO:0000256" key="6">
    <source>
        <dbReference type="ARBA" id="ARBA00023136"/>
    </source>
</evidence>
<evidence type="ECO:0000256" key="7">
    <source>
        <dbReference type="RuleBase" id="RU363032"/>
    </source>
</evidence>
<dbReference type="RefSeq" id="WP_216240034.1">
    <property type="nucleotide sequence ID" value="NZ_JABACJ020000003.1"/>
</dbReference>
<feature type="transmembrane region" description="Helical" evidence="7">
    <location>
        <begin position="112"/>
        <end position="133"/>
    </location>
</feature>
<dbReference type="CDD" id="cd06261">
    <property type="entry name" value="TM_PBP2"/>
    <property type="match status" value="1"/>
</dbReference>
<dbReference type="EMBL" id="JABACJ020000003">
    <property type="protein sequence ID" value="MBU3875177.1"/>
    <property type="molecule type" value="Genomic_DNA"/>
</dbReference>
<dbReference type="InterPro" id="IPR050809">
    <property type="entry name" value="UgpAE/MalFG_permease"/>
</dbReference>
<evidence type="ECO:0000313" key="9">
    <source>
        <dbReference type="EMBL" id="MBU3875177.1"/>
    </source>
</evidence>
<evidence type="ECO:0000256" key="4">
    <source>
        <dbReference type="ARBA" id="ARBA00022692"/>
    </source>
</evidence>
<proteinExistence type="inferred from homology"/>
<keyword evidence="10" id="KW-1185">Reference proteome</keyword>
<evidence type="ECO:0000256" key="5">
    <source>
        <dbReference type="ARBA" id="ARBA00022989"/>
    </source>
</evidence>
<feature type="transmembrane region" description="Helical" evidence="7">
    <location>
        <begin position="12"/>
        <end position="35"/>
    </location>
</feature>
<feature type="transmembrane region" description="Helical" evidence="7">
    <location>
        <begin position="268"/>
        <end position="290"/>
    </location>
</feature>
<dbReference type="Pfam" id="PF00528">
    <property type="entry name" value="BPD_transp_1"/>
    <property type="match status" value="1"/>
</dbReference>
<accession>A0ABS6D0R0</accession>
<evidence type="ECO:0000256" key="2">
    <source>
        <dbReference type="ARBA" id="ARBA00022448"/>
    </source>
</evidence>
<evidence type="ECO:0000256" key="3">
    <source>
        <dbReference type="ARBA" id="ARBA00022475"/>
    </source>
</evidence>
<comment type="subcellular location">
    <subcellularLocation>
        <location evidence="1 7">Cell membrane</location>
        <topology evidence="1 7">Multi-pass membrane protein</topology>
    </subcellularLocation>
</comment>
<feature type="domain" description="ABC transmembrane type-1" evidence="8">
    <location>
        <begin position="75"/>
        <end position="289"/>
    </location>
</feature>
<evidence type="ECO:0000256" key="1">
    <source>
        <dbReference type="ARBA" id="ARBA00004651"/>
    </source>
</evidence>
<dbReference type="InterPro" id="IPR000515">
    <property type="entry name" value="MetI-like"/>
</dbReference>
<keyword evidence="4 7" id="KW-0812">Transmembrane</keyword>
<sequence>MKSLKKFIKSDTAFAWILLAPATLALILIRVLPLIEGVGISFTNRRLLNDRPTRVVLFENYIRVFTQDKEFWNAFLFTLIYTVFVVALSYAIGLMIALLMNMKIKFRGLFRVLLLIPWIIPAVVAAASWKWALNDQSGVVNQILKSLHIVSSSIPFMANPFWAKLVAIFFGAWKNYPYMALSLLAGLQTVPEDTKEAARIDGANTFQLFFRVTLPQIRPVTVVCTTLMFIWTFNNFDNIYLLTGGGPDGASQVISVLSYYSAFARMNMGYASAISTVMLVFMLIVAVFYIKMVMKEDKE</sequence>
<comment type="similarity">
    <text evidence="7">Belongs to the binding-protein-dependent transport system permease family.</text>
</comment>
<reference evidence="9 10" key="1">
    <citation type="submission" date="2021-06" db="EMBL/GenBank/DDBJ databases">
        <title>Faecalicatena sp. nov. isolated from porcine feces.</title>
        <authorList>
            <person name="Oh B.S."/>
            <person name="Lee J.H."/>
        </authorList>
    </citation>
    <scope>NUCLEOTIDE SEQUENCE [LARGE SCALE GENOMIC DNA]</scope>
    <source>
        <strain evidence="9 10">AGMB00832</strain>
    </source>
</reference>
<keyword evidence="3" id="KW-1003">Cell membrane</keyword>
<keyword evidence="5 7" id="KW-1133">Transmembrane helix</keyword>